<dbReference type="EMBL" id="CAAALY010281078">
    <property type="protein sequence ID" value="VEL43405.1"/>
    <property type="molecule type" value="Genomic_DNA"/>
</dbReference>
<name>A0A448XRV5_9PLAT</name>
<dbReference type="AlphaFoldDB" id="A0A448XRV5"/>
<comment type="caution">
    <text evidence="2">The sequence shown here is derived from an EMBL/GenBank/DDBJ whole genome shotgun (WGS) entry which is preliminary data.</text>
</comment>
<gene>
    <name evidence="2" type="ORF">PXEA_LOCUS36845</name>
</gene>
<sequence>MGIFLASSLIYFSLSSGSTILKKIEDRSFGGSISLRAAAYLGRTGQTLARIGRNSSRSSNPTQTSGPRSVLVTNVYNFGGSKREMNKATQPSETGSIGTIVSQNMAPMRNTLNCCLKSSGRELSGLGGRVNNAGWFKQAPHMSL</sequence>
<proteinExistence type="predicted"/>
<protein>
    <submittedName>
        <fullName evidence="2">Uncharacterized protein</fullName>
    </submittedName>
</protein>
<evidence type="ECO:0000313" key="2">
    <source>
        <dbReference type="EMBL" id="VEL43405.1"/>
    </source>
</evidence>
<evidence type="ECO:0000313" key="3">
    <source>
        <dbReference type="Proteomes" id="UP000784294"/>
    </source>
</evidence>
<reference evidence="2" key="1">
    <citation type="submission" date="2018-11" db="EMBL/GenBank/DDBJ databases">
        <authorList>
            <consortium name="Pathogen Informatics"/>
        </authorList>
    </citation>
    <scope>NUCLEOTIDE SEQUENCE</scope>
</reference>
<evidence type="ECO:0000256" key="1">
    <source>
        <dbReference type="SAM" id="SignalP"/>
    </source>
</evidence>
<keyword evidence="3" id="KW-1185">Reference proteome</keyword>
<dbReference type="Proteomes" id="UP000784294">
    <property type="component" value="Unassembled WGS sequence"/>
</dbReference>
<feature type="chain" id="PRO_5019197109" evidence="1">
    <location>
        <begin position="18"/>
        <end position="144"/>
    </location>
</feature>
<feature type="signal peptide" evidence="1">
    <location>
        <begin position="1"/>
        <end position="17"/>
    </location>
</feature>
<accession>A0A448XRV5</accession>
<organism evidence="2 3">
    <name type="scientific">Protopolystoma xenopodis</name>
    <dbReference type="NCBI Taxonomy" id="117903"/>
    <lineage>
        <taxon>Eukaryota</taxon>
        <taxon>Metazoa</taxon>
        <taxon>Spiralia</taxon>
        <taxon>Lophotrochozoa</taxon>
        <taxon>Platyhelminthes</taxon>
        <taxon>Monogenea</taxon>
        <taxon>Polyopisthocotylea</taxon>
        <taxon>Polystomatidea</taxon>
        <taxon>Polystomatidae</taxon>
        <taxon>Protopolystoma</taxon>
    </lineage>
</organism>
<keyword evidence="1" id="KW-0732">Signal</keyword>